<feature type="compositionally biased region" description="Polar residues" evidence="1">
    <location>
        <begin position="44"/>
        <end position="61"/>
    </location>
</feature>
<dbReference type="RefSeq" id="XP_066067857.1">
    <property type="nucleotide sequence ID" value="XM_066211760.1"/>
</dbReference>
<name>A0AAJ8JRJ0_9TREE</name>
<feature type="compositionally biased region" description="Polar residues" evidence="1">
    <location>
        <begin position="101"/>
        <end position="113"/>
    </location>
</feature>
<evidence type="ECO:0000313" key="3">
    <source>
        <dbReference type="Proteomes" id="UP000094043"/>
    </source>
</evidence>
<evidence type="ECO:0000313" key="2">
    <source>
        <dbReference type="EMBL" id="WVN87157.1"/>
    </source>
</evidence>
<feature type="region of interest" description="Disordered" evidence="1">
    <location>
        <begin position="1"/>
        <end position="125"/>
    </location>
</feature>
<dbReference type="PANTHER" id="PTHR39398">
    <property type="entry name" value="YALI0F14311P"/>
    <property type="match status" value="1"/>
</dbReference>
<dbReference type="KEGG" id="cdep:91086545"/>
<accession>A0AAJ8JRJ0</accession>
<gene>
    <name evidence="2" type="ORF">L203_102333</name>
</gene>
<reference evidence="2" key="1">
    <citation type="submission" date="2016-06" db="EMBL/GenBank/DDBJ databases">
        <authorList>
            <person name="Cuomo C."/>
            <person name="Litvintseva A."/>
            <person name="Heitman J."/>
            <person name="Chen Y."/>
            <person name="Sun S."/>
            <person name="Springer D."/>
            <person name="Dromer F."/>
            <person name="Young S."/>
            <person name="Zeng Q."/>
            <person name="Chapman S."/>
            <person name="Gujja S."/>
            <person name="Saif S."/>
            <person name="Birren B."/>
        </authorList>
    </citation>
    <scope>NUCLEOTIDE SEQUENCE</scope>
    <source>
        <strain evidence="2">CBS 7841</strain>
    </source>
</reference>
<reference evidence="2" key="3">
    <citation type="submission" date="2024-01" db="EMBL/GenBank/DDBJ databases">
        <authorList>
            <person name="Coelho M.A."/>
            <person name="David-Palma M."/>
            <person name="Shea T."/>
            <person name="Sun S."/>
            <person name="Cuomo C.A."/>
            <person name="Heitman J."/>
        </authorList>
    </citation>
    <scope>NUCLEOTIDE SEQUENCE</scope>
    <source>
        <strain evidence="2">CBS 7841</strain>
    </source>
</reference>
<dbReference type="GeneID" id="91086545"/>
<evidence type="ECO:0000256" key="1">
    <source>
        <dbReference type="SAM" id="MobiDB-lite"/>
    </source>
</evidence>
<dbReference type="Proteomes" id="UP000094043">
    <property type="component" value="Chromosome 3"/>
</dbReference>
<reference evidence="2" key="2">
    <citation type="journal article" date="2022" name="Elife">
        <title>Obligate sexual reproduction of a homothallic fungus closely related to the Cryptococcus pathogenic species complex.</title>
        <authorList>
            <person name="Passer A.R."/>
            <person name="Clancey S.A."/>
            <person name="Shea T."/>
            <person name="David-Palma M."/>
            <person name="Averette A.F."/>
            <person name="Boekhout T."/>
            <person name="Porcel B.M."/>
            <person name="Nowrousian M."/>
            <person name="Cuomo C.A."/>
            <person name="Sun S."/>
            <person name="Heitman J."/>
            <person name="Coelho M.A."/>
        </authorList>
    </citation>
    <scope>NUCLEOTIDE SEQUENCE</scope>
    <source>
        <strain evidence="2">CBS 7841</strain>
    </source>
</reference>
<sequence>MEQKHYQPPFRRQRLAQQDSQSNQANTRLRRDNEEEEARPSLLANVTTRQEAIQVKSTSIEKLQDTRQPIRGNVKEKQESITWAGGGVALDRSKKHWPVPTSRQARNDSSQPASALESPASDLKPMRQRDMLGEQMEMVQSVSRSGGDGCEGDALKDYVLQAKYRLWLDEKIKRHDDKFGSLEQVDVKGGSKENVEEKESLDSIVLGFRKLREGVVASGRVDSFAVKVFETSARYAVVAQNRPQLLSILSGLVPGLYQAYSRAASGETDLSGQLDKLKIADYEQERVEFTSLLLVYHLVTGGQVAFNEIWSDLIHPRVGRLRTRLNPENAVVTTWATAPFVEPCHLGFAKRASQCLSEHAFNPLTFFSLIDPCSPIPSSSYERTVLTWAVPQVREKAWLVLKRGYVNTNLDWARQILGLERSLAEEWIKCDRAKVERDMVLLRESA</sequence>
<feature type="compositionally biased region" description="Polar residues" evidence="1">
    <location>
        <begin position="15"/>
        <end position="27"/>
    </location>
</feature>
<protein>
    <submittedName>
        <fullName evidence="2">Uncharacterized protein</fullName>
    </submittedName>
</protein>
<proteinExistence type="predicted"/>
<dbReference type="EMBL" id="CP143786">
    <property type="protein sequence ID" value="WVN87157.1"/>
    <property type="molecule type" value="Genomic_DNA"/>
</dbReference>
<keyword evidence="3" id="KW-1185">Reference proteome</keyword>
<organism evidence="2 3">
    <name type="scientific">Cryptococcus depauperatus CBS 7841</name>
    <dbReference type="NCBI Taxonomy" id="1295531"/>
    <lineage>
        <taxon>Eukaryota</taxon>
        <taxon>Fungi</taxon>
        <taxon>Dikarya</taxon>
        <taxon>Basidiomycota</taxon>
        <taxon>Agaricomycotina</taxon>
        <taxon>Tremellomycetes</taxon>
        <taxon>Tremellales</taxon>
        <taxon>Cryptococcaceae</taxon>
        <taxon>Cryptococcus</taxon>
    </lineage>
</organism>
<dbReference type="PANTHER" id="PTHR39398:SF1">
    <property type="entry name" value="CSN8_PSMD8_EIF3K DOMAIN-CONTAINING PROTEIN"/>
    <property type="match status" value="1"/>
</dbReference>
<dbReference type="AlphaFoldDB" id="A0AAJ8JRJ0"/>